<keyword evidence="2" id="KW-1185">Reference proteome</keyword>
<evidence type="ECO:0000313" key="1">
    <source>
        <dbReference type="EMBL" id="MDT0426824.1"/>
    </source>
</evidence>
<evidence type="ECO:0000313" key="2">
    <source>
        <dbReference type="Proteomes" id="UP001183777"/>
    </source>
</evidence>
<dbReference type="RefSeq" id="WP_311654988.1">
    <property type="nucleotide sequence ID" value="NZ_JAVREX010000002.1"/>
</dbReference>
<accession>A0ABU2RH68</accession>
<name>A0ABU2RH68_9ACTN</name>
<comment type="caution">
    <text evidence="1">The sequence shown here is derived from an EMBL/GenBank/DDBJ whole genome shotgun (WGS) entry which is preliminary data.</text>
</comment>
<organism evidence="1 2">
    <name type="scientific">Streptomyces salyersiae</name>
    <dbReference type="NCBI Taxonomy" id="3075530"/>
    <lineage>
        <taxon>Bacteria</taxon>
        <taxon>Bacillati</taxon>
        <taxon>Actinomycetota</taxon>
        <taxon>Actinomycetes</taxon>
        <taxon>Kitasatosporales</taxon>
        <taxon>Streptomycetaceae</taxon>
        <taxon>Streptomyces</taxon>
    </lineage>
</organism>
<dbReference type="Proteomes" id="UP001183777">
    <property type="component" value="Unassembled WGS sequence"/>
</dbReference>
<protein>
    <submittedName>
        <fullName evidence="1">Uncharacterized protein</fullName>
    </submittedName>
</protein>
<gene>
    <name evidence="1" type="ORF">RM649_04095</name>
</gene>
<dbReference type="EMBL" id="JAVREX010000002">
    <property type="protein sequence ID" value="MDT0426824.1"/>
    <property type="molecule type" value="Genomic_DNA"/>
</dbReference>
<reference evidence="2" key="1">
    <citation type="submission" date="2023-07" db="EMBL/GenBank/DDBJ databases">
        <title>30 novel species of actinomycetes from the DSMZ collection.</title>
        <authorList>
            <person name="Nouioui I."/>
        </authorList>
    </citation>
    <scope>NUCLEOTIDE SEQUENCE [LARGE SCALE GENOMIC DNA]</scope>
    <source>
        <strain evidence="2">DSM 41770</strain>
    </source>
</reference>
<sequence length="64" mass="6952">MWCEEDTEGVHTFHVAAEGKPYLLEVAHQGADYRSTTSFSAFDEPLDVRPPADADVLDASAAGR</sequence>
<proteinExistence type="predicted"/>